<keyword evidence="5" id="KW-1185">Reference proteome</keyword>
<dbReference type="EMBL" id="JAKJLQ010000004">
    <property type="protein sequence ID" value="MDF6100983.1"/>
    <property type="molecule type" value="Genomic_DNA"/>
</dbReference>
<dbReference type="Proteomes" id="UP001152308">
    <property type="component" value="Unassembled WGS sequence"/>
</dbReference>
<evidence type="ECO:0000313" key="4">
    <source>
        <dbReference type="EMBL" id="MDF6100983.1"/>
    </source>
</evidence>
<comment type="caution">
    <text evidence="4">The sequence shown here is derived from an EMBL/GenBank/DDBJ whole genome shotgun (WGS) entry which is preliminary data.</text>
</comment>
<name>A0ABT6BSL5_9ACTN</name>
<dbReference type="RefSeq" id="WP_277243153.1">
    <property type="nucleotide sequence ID" value="NZ_JAKJLQ010000004.1"/>
</dbReference>
<sequence>MHELTKGSKTTLSTTAHLVEIASAWPGDVDLIAVLLTAADKVRTDDDLIFFNNPSSSGVRLRGPSSCAVDLTSVPADVERIVVAASTEAQHKTFEQIGSLTATISGSGTWTFTPPDPGTETVLQLVGFYRRNGQWKLDAIGQGYSQGLAAFATDFGITVDDAPEQPPETTASTTGAPVNAVPQQVPESPQEVSAAPPANLSRVKVSITKDSRDKTASIDLRKGSSDWVLTVGLEWDGRGAEYGADGRVTKYGKGDLDVYFFCRDEVAHRYVVISGEKAHRGDLRSWPFIEHHGDSRGPGRGNKPAVEQVTVLPKENGDLLVNVYQSVDNGAGAIDKFGRPRVAIRYGRPGKDGLPGPDSDEILIHVGNGKNSFWATVAHIDVQDGVLKVDGTTRYSKFFSERMPTLDRTGKWVRSAKEAPTGRSKKNSGSGLDRYDGEL</sequence>
<evidence type="ECO:0000256" key="2">
    <source>
        <dbReference type="SAM" id="MobiDB-lite"/>
    </source>
</evidence>
<feature type="region of interest" description="Disordered" evidence="2">
    <location>
        <begin position="160"/>
        <end position="199"/>
    </location>
</feature>
<feature type="compositionally biased region" description="Polar residues" evidence="2">
    <location>
        <begin position="167"/>
        <end position="191"/>
    </location>
</feature>
<protein>
    <submittedName>
        <fullName evidence="4">TerD family protein</fullName>
    </submittedName>
</protein>
<evidence type="ECO:0000259" key="3">
    <source>
        <dbReference type="Pfam" id="PF02342"/>
    </source>
</evidence>
<reference evidence="4" key="1">
    <citation type="journal article" date="2022" name="Data Brief">
        <title>Draft genome sequence data of Gordonia hongkongensis strain EUFUS-Z928 isolated from the octocoral Eunicea fusca.</title>
        <authorList>
            <person name="Sanchez-Suarez J."/>
            <person name="Diaz L."/>
            <person name="Melo-Bolivar J."/>
            <person name="Villamil L."/>
        </authorList>
    </citation>
    <scope>NUCLEOTIDE SEQUENCE</scope>
    <source>
        <strain evidence="4">EUFUS-Z928</strain>
    </source>
</reference>
<dbReference type="InterPro" id="IPR051324">
    <property type="entry name" value="Stress/Tellurium_Resist"/>
</dbReference>
<dbReference type="InterPro" id="IPR003325">
    <property type="entry name" value="TerD"/>
</dbReference>
<dbReference type="Pfam" id="PF02342">
    <property type="entry name" value="TerD"/>
    <property type="match status" value="1"/>
</dbReference>
<proteinExistence type="inferred from homology"/>
<dbReference type="Gene3D" id="2.60.60.30">
    <property type="entry name" value="sav2460 like domains"/>
    <property type="match status" value="1"/>
</dbReference>
<dbReference type="PANTHER" id="PTHR32097">
    <property type="entry name" value="CAMP-BINDING PROTEIN 1-RELATED"/>
    <property type="match status" value="1"/>
</dbReference>
<feature type="domain" description="TerD" evidence="3">
    <location>
        <begin position="2"/>
        <end position="155"/>
    </location>
</feature>
<dbReference type="CDD" id="cd06974">
    <property type="entry name" value="TerD_like"/>
    <property type="match status" value="1"/>
</dbReference>
<evidence type="ECO:0000256" key="1">
    <source>
        <dbReference type="ARBA" id="ARBA00008775"/>
    </source>
</evidence>
<dbReference type="PANTHER" id="PTHR32097:SF4">
    <property type="entry name" value="GENERAL STRESS PROTEIN 16U"/>
    <property type="match status" value="1"/>
</dbReference>
<organism evidence="4 5">
    <name type="scientific">Gordonia hongkongensis</name>
    <dbReference type="NCBI Taxonomy" id="1701090"/>
    <lineage>
        <taxon>Bacteria</taxon>
        <taxon>Bacillati</taxon>
        <taxon>Actinomycetota</taxon>
        <taxon>Actinomycetes</taxon>
        <taxon>Mycobacteriales</taxon>
        <taxon>Gordoniaceae</taxon>
        <taxon>Gordonia</taxon>
    </lineage>
</organism>
<reference evidence="4" key="2">
    <citation type="submission" date="2022-01" db="EMBL/GenBank/DDBJ databases">
        <authorList>
            <person name="Sanchez-Suarez J."/>
            <person name="Villamil L."/>
            <person name="Diaz L.E."/>
        </authorList>
    </citation>
    <scope>NUCLEOTIDE SEQUENCE</scope>
    <source>
        <strain evidence="4">EUFUS-Z928</strain>
    </source>
</reference>
<comment type="similarity">
    <text evidence="1">Belongs to the CAPAB/TerDEXZ family.</text>
</comment>
<evidence type="ECO:0000313" key="5">
    <source>
        <dbReference type="Proteomes" id="UP001152308"/>
    </source>
</evidence>
<feature type="region of interest" description="Disordered" evidence="2">
    <location>
        <begin position="410"/>
        <end position="439"/>
    </location>
</feature>
<gene>
    <name evidence="4" type="ORF">L2299_07940</name>
</gene>
<accession>A0ABT6BSL5</accession>